<dbReference type="InterPro" id="IPR011050">
    <property type="entry name" value="Pectin_lyase_fold/virulence"/>
</dbReference>
<sequence length="539" mass="57338">MKRTIIAVISIVLIAFAFTACRQSVVIPFDPVPGNPNTPVTPTPDPSIDDTVDSYEDLLAALTDPDILTIKLSAGFSMTPAEAAALPFTREGITFDGNNMTLTISSDNPVTTPSTPAPVKSDIFTINAPGITFRNLNLVVTDASISTWMVVVNNNKFTFEGGSITGEIYFDQDYSTVNMGIVINAGTTGTVIKNVELKGNYTPVTASSPAFELNNVKFESGMEIDSISEATKITECSELSDAEYIAAFNIVSGCDAAKAKEISKANNNCVVTASDGVKYNQDGVVIRKLDDLKTFAEKAEEGAVANMMIAEDEVIEVAETINFNKAVTLHGNGATIKITQTDNKNGAAFSVNANNVKLDGLNFVGGDTPMAATSAPDAIIVGTGMTGFEITDSTFFGVFEKDGSDYKATMRMGIALQPGVKATIEDVVMQYVYTPIQAYGSFTMKGVQFNSGINMNSAASSDYSQLVIENCSSKKGTSEVYDKGGKIVFNLENITDSTTAKATVEKLVLEKWKPENSSIAFYFGSNTSGNGTETEITAD</sequence>
<reference evidence="1" key="2">
    <citation type="journal article" date="2021" name="PeerJ">
        <title>Extensive microbial diversity within the chicken gut microbiome revealed by metagenomics and culture.</title>
        <authorList>
            <person name="Gilroy R."/>
            <person name="Ravi A."/>
            <person name="Getino M."/>
            <person name="Pursley I."/>
            <person name="Horton D.L."/>
            <person name="Alikhan N.F."/>
            <person name="Baker D."/>
            <person name="Gharbi K."/>
            <person name="Hall N."/>
            <person name="Watson M."/>
            <person name="Adriaenssens E.M."/>
            <person name="Foster-Nyarko E."/>
            <person name="Jarju S."/>
            <person name="Secka A."/>
            <person name="Antonio M."/>
            <person name="Oren A."/>
            <person name="Chaudhuri R.R."/>
            <person name="La Ragione R."/>
            <person name="Hildebrand F."/>
            <person name="Pallen M.J."/>
        </authorList>
    </citation>
    <scope>NUCLEOTIDE SEQUENCE</scope>
    <source>
        <strain evidence="1">14700</strain>
    </source>
</reference>
<accession>A0A9D9NDB2</accession>
<evidence type="ECO:0000313" key="1">
    <source>
        <dbReference type="EMBL" id="MBO8469306.1"/>
    </source>
</evidence>
<name>A0A9D9NDB2_9SPIO</name>
<dbReference type="PROSITE" id="PS51257">
    <property type="entry name" value="PROKAR_LIPOPROTEIN"/>
    <property type="match status" value="1"/>
</dbReference>
<protein>
    <submittedName>
        <fullName evidence="1">Uncharacterized protein</fullName>
    </submittedName>
</protein>
<dbReference type="EMBL" id="JADIMF010000092">
    <property type="protein sequence ID" value="MBO8469306.1"/>
    <property type="molecule type" value="Genomic_DNA"/>
</dbReference>
<dbReference type="SUPFAM" id="SSF51126">
    <property type="entry name" value="Pectin lyase-like"/>
    <property type="match status" value="1"/>
</dbReference>
<comment type="caution">
    <text evidence="1">The sequence shown here is derived from an EMBL/GenBank/DDBJ whole genome shotgun (WGS) entry which is preliminary data.</text>
</comment>
<dbReference type="Proteomes" id="UP000810292">
    <property type="component" value="Unassembled WGS sequence"/>
</dbReference>
<dbReference type="AlphaFoldDB" id="A0A9D9NDB2"/>
<proteinExistence type="predicted"/>
<evidence type="ECO:0000313" key="2">
    <source>
        <dbReference type="Proteomes" id="UP000810292"/>
    </source>
</evidence>
<reference evidence="1" key="1">
    <citation type="submission" date="2020-10" db="EMBL/GenBank/DDBJ databases">
        <authorList>
            <person name="Gilroy R."/>
        </authorList>
    </citation>
    <scope>NUCLEOTIDE SEQUENCE</scope>
    <source>
        <strain evidence="1">14700</strain>
    </source>
</reference>
<gene>
    <name evidence="1" type="ORF">IAA72_05935</name>
</gene>
<organism evidence="1 2">
    <name type="scientific">Candidatus Ornithospirochaeta stercoravium</name>
    <dbReference type="NCBI Taxonomy" id="2840897"/>
    <lineage>
        <taxon>Bacteria</taxon>
        <taxon>Pseudomonadati</taxon>
        <taxon>Spirochaetota</taxon>
        <taxon>Spirochaetia</taxon>
        <taxon>Spirochaetales</taxon>
        <taxon>Spirochaetaceae</taxon>
        <taxon>Spirochaetaceae incertae sedis</taxon>
        <taxon>Candidatus Ornithospirochaeta</taxon>
    </lineage>
</organism>